<protein>
    <recommendedName>
        <fullName evidence="8">Peptidase S54 rhomboid domain-containing protein</fullName>
    </recommendedName>
</protein>
<dbReference type="InterPro" id="IPR023826">
    <property type="entry name" value="Rhom-like_SP_proteobac"/>
</dbReference>
<dbReference type="PANTHER" id="PTHR43066">
    <property type="entry name" value="RHOMBOID-RELATED PROTEIN"/>
    <property type="match status" value="1"/>
</dbReference>
<dbReference type="KEGG" id="sfu:Sfum_3691"/>
<sequence>MRSANESSRRPRQAPELFVFGVALAVLNFPLLTGGIFESALFFPAAVKAGEWWRVPAHPFVHLSWYHLLLDAGAFLFLYAGLDEPSRWRRLSWVIGCGLGSLALSTLTTPLIAVRGLCGLSGIAHGLMAVSALECMTGERGDRKSFITGMVCFGIVVPKSIVEVLQGHVFFEFLHFGLMGSPVPACHAGGVLSGILMFLAMGGARRIKNASRTTRTSIVAQEGEPGMPETRIGAPAS</sequence>
<feature type="transmembrane region" description="Helical" evidence="7">
    <location>
        <begin position="63"/>
        <end position="82"/>
    </location>
</feature>
<dbReference type="eggNOG" id="COG0705">
    <property type="taxonomic scope" value="Bacteria"/>
</dbReference>
<accession>A0LPK9</accession>
<evidence type="ECO:0000256" key="3">
    <source>
        <dbReference type="ARBA" id="ARBA00022519"/>
    </source>
</evidence>
<dbReference type="EMBL" id="CP000478">
    <property type="protein sequence ID" value="ABK19361.1"/>
    <property type="molecule type" value="Genomic_DNA"/>
</dbReference>
<evidence type="ECO:0000256" key="4">
    <source>
        <dbReference type="ARBA" id="ARBA00022692"/>
    </source>
</evidence>
<dbReference type="Gene3D" id="1.20.1540.10">
    <property type="entry name" value="Rhomboid-like"/>
    <property type="match status" value="1"/>
</dbReference>
<dbReference type="InterPro" id="IPR035952">
    <property type="entry name" value="Rhomboid-like_sf"/>
</dbReference>
<evidence type="ECO:0000256" key="2">
    <source>
        <dbReference type="ARBA" id="ARBA00022475"/>
    </source>
</evidence>
<dbReference type="NCBIfam" id="TIGR03902">
    <property type="entry name" value="rhom_GG_sort"/>
    <property type="match status" value="1"/>
</dbReference>
<keyword evidence="3" id="KW-0997">Cell inner membrane</keyword>
<dbReference type="Pfam" id="PF01694">
    <property type="entry name" value="Rhomboid"/>
    <property type="match status" value="1"/>
</dbReference>
<evidence type="ECO:0000256" key="7">
    <source>
        <dbReference type="SAM" id="Phobius"/>
    </source>
</evidence>
<dbReference type="PANTHER" id="PTHR43066:SF26">
    <property type="entry name" value="RHOMBOID PROTEASE GLPG"/>
    <property type="match status" value="1"/>
</dbReference>
<feature type="domain" description="Peptidase S54 rhomboid" evidence="8">
    <location>
        <begin position="50"/>
        <end position="200"/>
    </location>
</feature>
<comment type="subcellular location">
    <subcellularLocation>
        <location evidence="1">Membrane</location>
        <topology evidence="1">Multi-pass membrane protein</topology>
    </subcellularLocation>
</comment>
<keyword evidence="2" id="KW-1003">Cell membrane</keyword>
<evidence type="ECO:0000313" key="10">
    <source>
        <dbReference type="Proteomes" id="UP000001784"/>
    </source>
</evidence>
<dbReference type="STRING" id="335543.Sfum_3691"/>
<dbReference type="AlphaFoldDB" id="A0LPK9"/>
<feature type="transmembrane region" description="Helical" evidence="7">
    <location>
        <begin position="182"/>
        <end position="202"/>
    </location>
</feature>
<feature type="transmembrane region" description="Helical" evidence="7">
    <location>
        <begin position="145"/>
        <end position="162"/>
    </location>
</feature>
<evidence type="ECO:0000259" key="8">
    <source>
        <dbReference type="Pfam" id="PF01694"/>
    </source>
</evidence>
<organism evidence="9 10">
    <name type="scientific">Syntrophobacter fumaroxidans (strain DSM 10017 / MPOB)</name>
    <dbReference type="NCBI Taxonomy" id="335543"/>
    <lineage>
        <taxon>Bacteria</taxon>
        <taxon>Pseudomonadati</taxon>
        <taxon>Thermodesulfobacteriota</taxon>
        <taxon>Syntrophobacteria</taxon>
        <taxon>Syntrophobacterales</taxon>
        <taxon>Syntrophobacteraceae</taxon>
        <taxon>Syntrophobacter</taxon>
    </lineage>
</organism>
<evidence type="ECO:0000256" key="5">
    <source>
        <dbReference type="ARBA" id="ARBA00022989"/>
    </source>
</evidence>
<dbReference type="InParanoid" id="A0LPK9"/>
<dbReference type="GO" id="GO:0004252">
    <property type="term" value="F:serine-type endopeptidase activity"/>
    <property type="evidence" value="ECO:0007669"/>
    <property type="project" value="InterPro"/>
</dbReference>
<dbReference type="SUPFAM" id="SSF144091">
    <property type="entry name" value="Rhomboid-like"/>
    <property type="match status" value="1"/>
</dbReference>
<evidence type="ECO:0000256" key="6">
    <source>
        <dbReference type="ARBA" id="ARBA00023136"/>
    </source>
</evidence>
<dbReference type="RefSeq" id="WP_011700486.1">
    <property type="nucleotide sequence ID" value="NC_008554.1"/>
</dbReference>
<dbReference type="HOGENOM" id="CLU_108530_0_0_7"/>
<evidence type="ECO:0000256" key="1">
    <source>
        <dbReference type="ARBA" id="ARBA00004141"/>
    </source>
</evidence>
<evidence type="ECO:0000313" key="9">
    <source>
        <dbReference type="EMBL" id="ABK19361.1"/>
    </source>
</evidence>
<keyword evidence="4 7" id="KW-0812">Transmembrane</keyword>
<feature type="transmembrane region" description="Helical" evidence="7">
    <location>
        <begin position="113"/>
        <end position="133"/>
    </location>
</feature>
<dbReference type="Proteomes" id="UP000001784">
    <property type="component" value="Chromosome"/>
</dbReference>
<feature type="transmembrane region" description="Helical" evidence="7">
    <location>
        <begin position="17"/>
        <end position="43"/>
    </location>
</feature>
<dbReference type="InterPro" id="IPR022764">
    <property type="entry name" value="Peptidase_S54_rhomboid_dom"/>
</dbReference>
<dbReference type="GO" id="GO:0016020">
    <property type="term" value="C:membrane"/>
    <property type="evidence" value="ECO:0007669"/>
    <property type="project" value="UniProtKB-SubCell"/>
</dbReference>
<keyword evidence="10" id="KW-1185">Reference proteome</keyword>
<proteinExistence type="predicted"/>
<keyword evidence="6 7" id="KW-0472">Membrane</keyword>
<feature type="transmembrane region" description="Helical" evidence="7">
    <location>
        <begin position="91"/>
        <end position="107"/>
    </location>
</feature>
<reference evidence="9 10" key="1">
    <citation type="submission" date="2006-10" db="EMBL/GenBank/DDBJ databases">
        <title>Complete sequence of Syntrophobacter fumaroxidans MPOB.</title>
        <authorList>
            <consortium name="US DOE Joint Genome Institute"/>
            <person name="Copeland A."/>
            <person name="Lucas S."/>
            <person name="Lapidus A."/>
            <person name="Barry K."/>
            <person name="Detter J.C."/>
            <person name="Glavina del Rio T."/>
            <person name="Hammon N."/>
            <person name="Israni S."/>
            <person name="Pitluck S."/>
            <person name="Goltsman E.G."/>
            <person name="Martinez M."/>
            <person name="Schmutz J."/>
            <person name="Larimer F."/>
            <person name="Land M."/>
            <person name="Hauser L."/>
            <person name="Kyrpides N."/>
            <person name="Kim E."/>
            <person name="Boone D.R."/>
            <person name="Brockman F."/>
            <person name="Culley D."/>
            <person name="Ferry J."/>
            <person name="Gunsalus R."/>
            <person name="McInerney M.J."/>
            <person name="Morrison M."/>
            <person name="Plugge C."/>
            <person name="Rohlin L."/>
            <person name="Scholten J."/>
            <person name="Sieber J."/>
            <person name="Stams A.J.M."/>
            <person name="Worm P."/>
            <person name="Henstra A.M."/>
            <person name="Richardson P."/>
        </authorList>
    </citation>
    <scope>NUCLEOTIDE SEQUENCE [LARGE SCALE GENOMIC DNA]</scope>
    <source>
        <strain evidence="10">DSM 10017 / MPOB</strain>
    </source>
</reference>
<name>A0LPK9_SYNFM</name>
<keyword evidence="5 7" id="KW-1133">Transmembrane helix</keyword>
<gene>
    <name evidence="9" type="ordered locus">Sfum_3691</name>
</gene>